<feature type="binding site" evidence="7">
    <location>
        <position position="290"/>
    </location>
    <ligand>
        <name>substrate</name>
    </ligand>
</feature>
<dbReference type="PANTHER" id="PTHR30004">
    <property type="entry name" value="4-HYDROXYTHREONINE-4-PHOSPHATE DEHYDROGENASE"/>
    <property type="match status" value="1"/>
</dbReference>
<keyword evidence="9" id="KW-1185">Reference proteome</keyword>
<keyword evidence="1 7" id="KW-0963">Cytoplasm</keyword>
<feature type="binding site" evidence="7">
    <location>
        <position position="281"/>
    </location>
    <ligand>
        <name>substrate</name>
    </ligand>
</feature>
<accession>A0A0B5FU45</accession>
<gene>
    <name evidence="7" type="primary">pdxA</name>
    <name evidence="8" type="ORF">GSUB_15665</name>
</gene>
<keyword evidence="3 7" id="KW-0521">NADP</keyword>
<dbReference type="AlphaFoldDB" id="A0A0B5FU45"/>
<dbReference type="GO" id="GO:0005737">
    <property type="term" value="C:cytoplasm"/>
    <property type="evidence" value="ECO:0007669"/>
    <property type="project" value="UniProtKB-SubCell"/>
</dbReference>
<feature type="binding site" evidence="7">
    <location>
        <position position="173"/>
    </location>
    <ligand>
        <name>a divalent metal cation</name>
        <dbReference type="ChEBI" id="CHEBI:60240"/>
        <note>ligand shared between dimeric partners</note>
    </ligand>
</feature>
<comment type="catalytic activity">
    <reaction evidence="7">
        <text>4-(phosphooxy)-L-threonine + NAD(+) = 3-amino-2-oxopropyl phosphate + CO2 + NADH</text>
        <dbReference type="Rhea" id="RHEA:32275"/>
        <dbReference type="ChEBI" id="CHEBI:16526"/>
        <dbReference type="ChEBI" id="CHEBI:57279"/>
        <dbReference type="ChEBI" id="CHEBI:57540"/>
        <dbReference type="ChEBI" id="CHEBI:57945"/>
        <dbReference type="ChEBI" id="CHEBI:58452"/>
        <dbReference type="EC" id="1.1.1.262"/>
    </reaction>
</comment>
<dbReference type="Pfam" id="PF04166">
    <property type="entry name" value="PdxA"/>
    <property type="match status" value="1"/>
</dbReference>
<dbReference type="UniPathway" id="UPA00244">
    <property type="reaction ID" value="UER00312"/>
</dbReference>
<dbReference type="PANTHER" id="PTHR30004:SF6">
    <property type="entry name" value="D-THREONATE 4-PHOSPHATE DEHYDROGENASE"/>
    <property type="match status" value="1"/>
</dbReference>
<organism evidence="8 9">
    <name type="scientific">Geoalkalibacter subterraneus</name>
    <dbReference type="NCBI Taxonomy" id="483547"/>
    <lineage>
        <taxon>Bacteria</taxon>
        <taxon>Pseudomonadati</taxon>
        <taxon>Thermodesulfobacteriota</taxon>
        <taxon>Desulfuromonadia</taxon>
        <taxon>Desulfuromonadales</taxon>
        <taxon>Geoalkalibacteraceae</taxon>
        <taxon>Geoalkalibacter</taxon>
    </lineage>
</organism>
<proteinExistence type="inferred from homology"/>
<dbReference type="InterPro" id="IPR005255">
    <property type="entry name" value="PdxA_fam"/>
</dbReference>
<keyword evidence="6 7" id="KW-0664">Pyridoxine biosynthesis</keyword>
<dbReference type="GO" id="GO:0051287">
    <property type="term" value="F:NAD binding"/>
    <property type="evidence" value="ECO:0007669"/>
    <property type="project" value="InterPro"/>
</dbReference>
<keyword evidence="5 7" id="KW-0520">NAD</keyword>
<comment type="subunit">
    <text evidence="7">Homodimer.</text>
</comment>
<evidence type="ECO:0000313" key="8">
    <source>
        <dbReference type="EMBL" id="AJF07700.1"/>
    </source>
</evidence>
<dbReference type="InterPro" id="IPR037510">
    <property type="entry name" value="PdxA"/>
</dbReference>
<evidence type="ECO:0000313" key="9">
    <source>
        <dbReference type="Proteomes" id="UP000035036"/>
    </source>
</evidence>
<feature type="binding site" evidence="7">
    <location>
        <position position="143"/>
    </location>
    <ligand>
        <name>substrate</name>
    </ligand>
</feature>
<sequence length="336" mass="35564">MPVAKPLIITMGDPTGVGPEIIVKALLAGSFDGLSHPPVVAGDPRVLQQAAAIFNRQAQIRAASGLADQEICIGERTLAVKTLSHFDPLPVPGRAPEASHGRAMAEYIEWACARCRDGSAVGMVTAPISKAAIRAAGYDFPGHTELLAKRCGVERVVMMLAGARLRVALVTTHLPLRSVPQALSQQEIFSTLRITDSDLTRYFGLKAPRLAVTALNPHAGEGCLFGDEEQRLIEPAIREAQAAGIDARGPFSADTLFHFAVQGRYDAVVCMYHDQALIPLKLLHFDDGVNVTLGLPIVRTSVDHGTAHDIAGTGTASADSLVAAVQMAARMADEGS</sequence>
<comment type="function">
    <text evidence="7">Catalyzes the NAD(P)-dependent oxidation of 4-(phosphooxy)-L-threonine (HTP) into 2-amino-3-oxo-4-(phosphooxy)butyric acid which spontaneously decarboxylates to form 3-amino-2-oxopropyl phosphate (AHAP).</text>
</comment>
<comment type="cofactor">
    <cofactor evidence="7">
        <name>a divalent metal cation</name>
        <dbReference type="ChEBI" id="CHEBI:60240"/>
    </cofactor>
    <text evidence="7">Binds 1 divalent metal cation per subunit.</text>
</comment>
<feature type="binding site" evidence="7">
    <location>
        <position position="273"/>
    </location>
    <ligand>
        <name>a divalent metal cation</name>
        <dbReference type="ChEBI" id="CHEBI:60240"/>
        <note>ligand shared between dimeric partners</note>
    </ligand>
</feature>
<feature type="binding site" evidence="7">
    <location>
        <position position="218"/>
    </location>
    <ligand>
        <name>a divalent metal cation</name>
        <dbReference type="ChEBI" id="CHEBI:60240"/>
        <note>ligand shared between dimeric partners</note>
    </ligand>
</feature>
<evidence type="ECO:0000256" key="2">
    <source>
        <dbReference type="ARBA" id="ARBA00022723"/>
    </source>
</evidence>
<dbReference type="GO" id="GO:0046872">
    <property type="term" value="F:metal ion binding"/>
    <property type="evidence" value="ECO:0007669"/>
    <property type="project" value="UniProtKB-UniRule"/>
</dbReference>
<evidence type="ECO:0000256" key="4">
    <source>
        <dbReference type="ARBA" id="ARBA00023002"/>
    </source>
</evidence>
<reference evidence="8 9" key="1">
    <citation type="journal article" date="2015" name="Genome Announc.">
        <title>Genomes of Geoalkalibacter ferrihydriticus Z-0531T and Geoalkalibacter subterraneus Red1T, Two Haloalkaliphilic Metal-Reducing Deltaproteobacteria.</title>
        <authorList>
            <person name="Badalamenti J.P."/>
            <person name="Krajmalnik-Brown R."/>
            <person name="Torres C.I."/>
            <person name="Bond D.R."/>
        </authorList>
    </citation>
    <scope>NUCLEOTIDE SEQUENCE [LARGE SCALE GENOMIC DNA]</scope>
    <source>
        <strain evidence="8 9">Red1</strain>
    </source>
</reference>
<keyword evidence="4 7" id="KW-0560">Oxidoreductase</keyword>
<dbReference type="EMBL" id="CP010311">
    <property type="protein sequence ID" value="AJF07700.1"/>
    <property type="molecule type" value="Genomic_DNA"/>
</dbReference>
<dbReference type="KEGG" id="gsb:GSUB_15665"/>
<dbReference type="GO" id="GO:0050570">
    <property type="term" value="F:4-hydroxythreonine-4-phosphate dehydrogenase activity"/>
    <property type="evidence" value="ECO:0007669"/>
    <property type="project" value="UniProtKB-UniRule"/>
</dbReference>
<name>A0A0B5FU45_9BACT</name>
<comment type="similarity">
    <text evidence="7">Belongs to the PdxA family.</text>
</comment>
<dbReference type="NCBIfam" id="NF003699">
    <property type="entry name" value="PRK05312.1"/>
    <property type="match status" value="1"/>
</dbReference>
<keyword evidence="2 7" id="KW-0479">Metal-binding</keyword>
<dbReference type="HAMAP" id="MF_00536">
    <property type="entry name" value="PdxA"/>
    <property type="match status" value="1"/>
</dbReference>
<dbReference type="HOGENOM" id="CLU_040168_0_0_7"/>
<comment type="subcellular location">
    <subcellularLocation>
        <location evidence="7">Cytoplasm</location>
    </subcellularLocation>
</comment>
<feature type="binding site" evidence="7">
    <location>
        <position position="299"/>
    </location>
    <ligand>
        <name>substrate</name>
    </ligand>
</feature>
<evidence type="ECO:0000256" key="3">
    <source>
        <dbReference type="ARBA" id="ARBA00022857"/>
    </source>
</evidence>
<evidence type="ECO:0000256" key="6">
    <source>
        <dbReference type="ARBA" id="ARBA00023096"/>
    </source>
</evidence>
<dbReference type="EC" id="1.1.1.262" evidence="7"/>
<protein>
    <recommendedName>
        <fullName evidence="7">4-hydroxythreonine-4-phosphate dehydrogenase</fullName>
        <ecNumber evidence="7">1.1.1.262</ecNumber>
    </recommendedName>
    <alternativeName>
        <fullName evidence="7">4-(phosphohydroxy)-L-threonine dehydrogenase</fullName>
    </alternativeName>
</protein>
<dbReference type="STRING" id="483547.GSUB_15665"/>
<comment type="miscellaneous">
    <text evidence="7">The active site is located at the dimer interface.</text>
</comment>
<evidence type="ECO:0000256" key="5">
    <source>
        <dbReference type="ARBA" id="ARBA00023027"/>
    </source>
</evidence>
<evidence type="ECO:0000256" key="7">
    <source>
        <dbReference type="HAMAP-Rule" id="MF_00536"/>
    </source>
</evidence>
<dbReference type="SUPFAM" id="SSF53659">
    <property type="entry name" value="Isocitrate/Isopropylmalate dehydrogenase-like"/>
    <property type="match status" value="1"/>
</dbReference>
<dbReference type="NCBIfam" id="TIGR00557">
    <property type="entry name" value="pdxA"/>
    <property type="match status" value="1"/>
</dbReference>
<evidence type="ECO:0000256" key="1">
    <source>
        <dbReference type="ARBA" id="ARBA00022490"/>
    </source>
</evidence>
<dbReference type="Gene3D" id="3.40.718.10">
    <property type="entry name" value="Isopropylmalate Dehydrogenase"/>
    <property type="match status" value="1"/>
</dbReference>
<feature type="binding site" evidence="7">
    <location>
        <position position="144"/>
    </location>
    <ligand>
        <name>substrate</name>
    </ligand>
</feature>
<dbReference type="GO" id="GO:0042823">
    <property type="term" value="P:pyridoxal phosphate biosynthetic process"/>
    <property type="evidence" value="ECO:0007669"/>
    <property type="project" value="UniProtKB-UniRule"/>
</dbReference>
<dbReference type="GO" id="GO:0008615">
    <property type="term" value="P:pyridoxine biosynthetic process"/>
    <property type="evidence" value="ECO:0007669"/>
    <property type="project" value="UniProtKB-UniRule"/>
</dbReference>
<comment type="pathway">
    <text evidence="7">Cofactor biosynthesis; pyridoxine 5'-phosphate biosynthesis; pyridoxine 5'-phosphate from D-erythrose 4-phosphate: step 4/5.</text>
</comment>
<dbReference type="Proteomes" id="UP000035036">
    <property type="component" value="Chromosome"/>
</dbReference>